<dbReference type="STRING" id="874156.GCA_001021555_01400"/>
<dbReference type="RefSeq" id="WP_047093946.1">
    <property type="nucleotide sequence ID" value="NZ_LBHU01000002.1"/>
</dbReference>
<evidence type="ECO:0008006" key="3">
    <source>
        <dbReference type="Google" id="ProtNLM"/>
    </source>
</evidence>
<sequence length="218" mass="23808">MDESLLDTLPLSHRLALSYAPASAKPDILALLALDARLAGIVRGDGEAIIAQMKLAWWRDRLGSEPENWPLGEPLLARLQDWSGDVSRLVALVDGWEVLLSEVLDRSAITIFCRGRSMAWSALADGLLETGTNAPIERAAKEASLLDLSQNLSQGEEADLARDLCAKENWEHIMLPRKLRPLAVLHALSRRALKDNRPHLLDGGGAMALAMRVGITGR</sequence>
<evidence type="ECO:0000313" key="2">
    <source>
        <dbReference type="Proteomes" id="UP000053455"/>
    </source>
</evidence>
<name>A0A0H0XP32_9SPHN</name>
<gene>
    <name evidence="1" type="ORF">AAV99_09560</name>
</gene>
<comment type="caution">
    <text evidence="1">The sequence shown here is derived from an EMBL/GenBank/DDBJ whole genome shotgun (WGS) entry which is preliminary data.</text>
</comment>
<dbReference type="EMBL" id="LBHU01000002">
    <property type="protein sequence ID" value="KLI64109.1"/>
    <property type="molecule type" value="Genomic_DNA"/>
</dbReference>
<reference evidence="1 2" key="1">
    <citation type="submission" date="2015-04" db="EMBL/GenBank/DDBJ databases">
        <title>The draft genome sequence of Erythrobacter marinus HWDM-33.</title>
        <authorList>
            <person name="Zhuang L."/>
            <person name="Liu Y."/>
            <person name="Shao Z."/>
        </authorList>
    </citation>
    <scope>NUCLEOTIDE SEQUENCE [LARGE SCALE GENOMIC DNA]</scope>
    <source>
        <strain evidence="1 2">HWDM-33</strain>
    </source>
</reference>
<accession>A0A0H0XP32</accession>
<dbReference type="AlphaFoldDB" id="A0A0H0XP32"/>
<proteinExistence type="predicted"/>
<organism evidence="1 2">
    <name type="scientific">Aurantiacibacter marinus</name>
    <dbReference type="NCBI Taxonomy" id="874156"/>
    <lineage>
        <taxon>Bacteria</taxon>
        <taxon>Pseudomonadati</taxon>
        <taxon>Pseudomonadota</taxon>
        <taxon>Alphaproteobacteria</taxon>
        <taxon>Sphingomonadales</taxon>
        <taxon>Erythrobacteraceae</taxon>
        <taxon>Aurantiacibacter</taxon>
    </lineage>
</organism>
<dbReference type="SUPFAM" id="SSF48576">
    <property type="entry name" value="Terpenoid synthases"/>
    <property type="match status" value="1"/>
</dbReference>
<dbReference type="OrthoDB" id="9814909at2"/>
<dbReference type="Proteomes" id="UP000053455">
    <property type="component" value="Unassembled WGS sequence"/>
</dbReference>
<evidence type="ECO:0000313" key="1">
    <source>
        <dbReference type="EMBL" id="KLI64109.1"/>
    </source>
</evidence>
<dbReference type="InterPro" id="IPR008949">
    <property type="entry name" value="Isoprenoid_synthase_dom_sf"/>
</dbReference>
<protein>
    <recommendedName>
        <fullName evidence="3">Phytoene synthase</fullName>
    </recommendedName>
</protein>
<keyword evidence="2" id="KW-1185">Reference proteome</keyword>
<dbReference type="PATRIC" id="fig|874156.12.peg.1963"/>